<evidence type="ECO:0000259" key="1">
    <source>
        <dbReference type="PROSITE" id="PS50835"/>
    </source>
</evidence>
<dbReference type="InterPro" id="IPR013783">
    <property type="entry name" value="Ig-like_fold"/>
</dbReference>
<sequence length="792" mass="88792">MQFTLRLWIISILFNFCTHSFLGQEKNVFSKLLEPPIILTNDIQLKYVGATSGNIVRIVYDSTNKVFYTNTFNGDVYRVSIANDGSFNSRIFIQASTTHKIGRAQGLLWFKNMLYLAGNEVDDLNKRSKGRVIKFPINKDGNWESPQNILTTEYYSSSNVLFDHNFSALCLNKTKDSLLIASGSRTDHGEVKDVNGKYPNLREDALTSKIFIIPLNSTKEIILKNDYNDLKSSGYIFSEGVRNEFDIAYNSKGEIFGVENNGDRDDPEELNLLKKGKHYGFPWVMGGNTNPQQLSSYNPNTDLLLPNNLYNRAIFYNDPTFPIIPKDIKFEEPIINIGPDANWVRDPQTGKFYQIKNIASFTSHRSPLGLLFDSKNQLASPYTSDGFVLAYSTGGGASGYLNAVDQGADLCQIEFIKTAGSSTYQISVKRIASGFKDLVDAVLVDNKMYLLQNDGGIYEVTFPLNRAKPTISIASSSNSIVIGDKVEFSAIVKDNWEIPEYSWSVNGKEINNYTSNFSSTSLANGDVVTCSIKNYFEDGNQINILSNSISLVVKPLFIQPSLVKSGNCIGSRLSVNSNPILKLIWKKDGKEIYNSANLDPAKIENFILAQAAGVYMAEITTVYGSYSTNSIEILDIPKAPIISNESDLILVSSEKWGNQWYYENSILNGDTLQKYKVLKSGNYKLKYKNTLGCTSDFSKEKNILILGVNKEKNEYLVISPNPFNSFFKIEFKEIESIKYDLLLFDLTGKLILTKKFVRSGDIIDLSYIPSGNFILRLKNELDGSIEVKLTKN</sequence>
<dbReference type="Proteomes" id="UP001321186">
    <property type="component" value="Unassembled WGS sequence"/>
</dbReference>
<dbReference type="InterPro" id="IPR026444">
    <property type="entry name" value="Secre_tail"/>
</dbReference>
<feature type="domain" description="Ig-like" evidence="1">
    <location>
        <begin position="469"/>
        <end position="550"/>
    </location>
</feature>
<dbReference type="InterPro" id="IPR007110">
    <property type="entry name" value="Ig-like_dom"/>
</dbReference>
<dbReference type="InterPro" id="IPR012938">
    <property type="entry name" value="Glc/Sorbosone_DH"/>
</dbReference>
<dbReference type="NCBIfam" id="TIGR04183">
    <property type="entry name" value="Por_Secre_tail"/>
    <property type="match status" value="1"/>
</dbReference>
<dbReference type="RefSeq" id="WP_269009661.1">
    <property type="nucleotide sequence ID" value="NZ_JAANOH010000002.1"/>
</dbReference>
<accession>A0ABT4JG11</accession>
<dbReference type="SUPFAM" id="SSF50952">
    <property type="entry name" value="Soluble quinoprotein glucose dehydrogenase"/>
    <property type="match status" value="1"/>
</dbReference>
<dbReference type="PROSITE" id="PS50835">
    <property type="entry name" value="IG_LIKE"/>
    <property type="match status" value="1"/>
</dbReference>
<proteinExistence type="predicted"/>
<reference evidence="2 3" key="1">
    <citation type="submission" date="2020-03" db="EMBL/GenBank/DDBJ databases">
        <authorList>
            <person name="Pitt A."/>
            <person name="Hahn M.W."/>
        </authorList>
    </citation>
    <scope>NUCLEOTIDE SEQUENCE [LARGE SCALE GENOMIC DNA]</scope>
    <source>
        <strain evidence="2 3">5A-MARBSE</strain>
    </source>
</reference>
<keyword evidence="3" id="KW-1185">Reference proteome</keyword>
<dbReference type="SUPFAM" id="SSF48726">
    <property type="entry name" value="Immunoglobulin"/>
    <property type="match status" value="1"/>
</dbReference>
<dbReference type="InterPro" id="IPR011042">
    <property type="entry name" value="6-blade_b-propeller_TolB-like"/>
</dbReference>
<dbReference type="Pfam" id="PF18962">
    <property type="entry name" value="Por_Secre_tail"/>
    <property type="match status" value="1"/>
</dbReference>
<name>A0ABT4JG11_9BACT</name>
<protein>
    <submittedName>
        <fullName evidence="2">T9SS type A sorting domain-containing protein</fullName>
    </submittedName>
</protein>
<dbReference type="Gene3D" id="2.60.40.10">
    <property type="entry name" value="Immunoglobulins"/>
    <property type="match status" value="1"/>
</dbReference>
<dbReference type="Gene3D" id="2.120.10.30">
    <property type="entry name" value="TolB, C-terminal domain"/>
    <property type="match status" value="1"/>
</dbReference>
<evidence type="ECO:0000313" key="2">
    <source>
        <dbReference type="EMBL" id="MCZ2474675.1"/>
    </source>
</evidence>
<organism evidence="2 3">
    <name type="scientific">Aquirufa ecclesiirivi</name>
    <dbReference type="NCBI Taxonomy" id="2715124"/>
    <lineage>
        <taxon>Bacteria</taxon>
        <taxon>Pseudomonadati</taxon>
        <taxon>Bacteroidota</taxon>
        <taxon>Cytophagia</taxon>
        <taxon>Cytophagales</taxon>
        <taxon>Flectobacillaceae</taxon>
        <taxon>Aquirufa</taxon>
    </lineage>
</organism>
<dbReference type="InterPro" id="IPR011041">
    <property type="entry name" value="Quinoprot_gluc/sorb_DH_b-prop"/>
</dbReference>
<evidence type="ECO:0000313" key="3">
    <source>
        <dbReference type="Proteomes" id="UP001321186"/>
    </source>
</evidence>
<dbReference type="InterPro" id="IPR036179">
    <property type="entry name" value="Ig-like_dom_sf"/>
</dbReference>
<comment type="caution">
    <text evidence="2">The sequence shown here is derived from an EMBL/GenBank/DDBJ whole genome shotgun (WGS) entry which is preliminary data.</text>
</comment>
<dbReference type="Pfam" id="PF07995">
    <property type="entry name" value="GSDH"/>
    <property type="match status" value="1"/>
</dbReference>
<gene>
    <name evidence="2" type="ORF">G9H61_04420</name>
</gene>
<dbReference type="EMBL" id="JAANOH010000002">
    <property type="protein sequence ID" value="MCZ2474675.1"/>
    <property type="molecule type" value="Genomic_DNA"/>
</dbReference>